<evidence type="ECO:0000256" key="2">
    <source>
        <dbReference type="ARBA" id="ARBA00038115"/>
    </source>
</evidence>
<keyword evidence="5" id="KW-1185">Reference proteome</keyword>
<dbReference type="EMBL" id="JAJSPL020000001">
    <property type="protein sequence ID" value="KAK7749849.1"/>
    <property type="molecule type" value="Genomic_DNA"/>
</dbReference>
<comment type="similarity">
    <text evidence="2">Belongs to the AB hydrolase superfamily. FUS2 hydrolase family.</text>
</comment>
<dbReference type="AlphaFoldDB" id="A0AAN9UV48"/>
<dbReference type="Pfam" id="PF12697">
    <property type="entry name" value="Abhydrolase_6"/>
    <property type="match status" value="1"/>
</dbReference>
<dbReference type="SUPFAM" id="SSF53474">
    <property type="entry name" value="alpha/beta-Hydrolases"/>
    <property type="match status" value="1"/>
</dbReference>
<gene>
    <name evidence="4" type="ORF">SLS53_000430</name>
</gene>
<keyword evidence="1" id="KW-0378">Hydrolase</keyword>
<accession>A0AAN9UV48</accession>
<proteinExistence type="inferred from homology"/>
<evidence type="ECO:0000259" key="3">
    <source>
        <dbReference type="Pfam" id="PF12697"/>
    </source>
</evidence>
<evidence type="ECO:0000313" key="5">
    <source>
        <dbReference type="Proteomes" id="UP001320245"/>
    </source>
</evidence>
<organism evidence="4 5">
    <name type="scientific">Cytospora paraplurivora</name>
    <dbReference type="NCBI Taxonomy" id="2898453"/>
    <lineage>
        <taxon>Eukaryota</taxon>
        <taxon>Fungi</taxon>
        <taxon>Dikarya</taxon>
        <taxon>Ascomycota</taxon>
        <taxon>Pezizomycotina</taxon>
        <taxon>Sordariomycetes</taxon>
        <taxon>Sordariomycetidae</taxon>
        <taxon>Diaporthales</taxon>
        <taxon>Cytosporaceae</taxon>
        <taxon>Cytospora</taxon>
    </lineage>
</organism>
<dbReference type="PANTHER" id="PTHR22946">
    <property type="entry name" value="DIENELACTONE HYDROLASE DOMAIN-CONTAINING PROTEIN-RELATED"/>
    <property type="match status" value="1"/>
</dbReference>
<evidence type="ECO:0000313" key="4">
    <source>
        <dbReference type="EMBL" id="KAK7749849.1"/>
    </source>
</evidence>
<protein>
    <recommendedName>
        <fullName evidence="3">AB hydrolase-1 domain-containing protein</fullName>
    </recommendedName>
</protein>
<dbReference type="Gene3D" id="1.20.1440.110">
    <property type="entry name" value="acylaminoacyl peptidase"/>
    <property type="match status" value="1"/>
</dbReference>
<feature type="domain" description="AB hydrolase-1" evidence="3">
    <location>
        <begin position="171"/>
        <end position="357"/>
    </location>
</feature>
<sequence length="428" mass="47462">MYRLFKTDFFNFEALRLLSFTAHGAGEVAEFLEALGKVKENDIESWYSAWIEASKKAEALAKDAEASGNREAARRAYFRAANYQRAAQFMLKGPASREPRVLTDSEAAISKFKHAISLLDASTERLEIPYDGEIKLPGYLHLPPPSKRLPGKIPLLVNTVGGDATQEEIFYIFPQVALELGYAVLAFEGPGQGIVLRRHNLPFRPDWEHVVGKVLDFALGHISTTADLADVIDTERIALSGSSMGGYLALRGASDPRIRACVAVDPFYCMWDMLKGRVPDFLLNAFIAGGFAPDGFWNGILGLSMWTSVQTDWEMSLMRWMLGASDQADVLRKMRLYTFATGDGGGHLAKVKCPVFLTGARYSLYCLPEVSTERIYRELVNVPDEQKIKWIAQDMGEGGLQSKVGAFGVLAQKTFAFLDNMFGIDRSI</sequence>
<dbReference type="GO" id="GO:0016787">
    <property type="term" value="F:hydrolase activity"/>
    <property type="evidence" value="ECO:0007669"/>
    <property type="project" value="UniProtKB-KW"/>
</dbReference>
<dbReference type="InterPro" id="IPR000073">
    <property type="entry name" value="AB_hydrolase_1"/>
</dbReference>
<comment type="caution">
    <text evidence="4">The sequence shown here is derived from an EMBL/GenBank/DDBJ whole genome shotgun (WGS) entry which is preliminary data.</text>
</comment>
<dbReference type="InterPro" id="IPR050261">
    <property type="entry name" value="FrsA_esterase"/>
</dbReference>
<name>A0AAN9UV48_9PEZI</name>
<evidence type="ECO:0000256" key="1">
    <source>
        <dbReference type="ARBA" id="ARBA00022801"/>
    </source>
</evidence>
<dbReference type="Proteomes" id="UP001320245">
    <property type="component" value="Unassembled WGS sequence"/>
</dbReference>
<reference evidence="4 5" key="1">
    <citation type="journal article" date="2023" name="PLoS ONE">
        <title>Cytospora paraplurivora sp. nov. isolated from orchards with fruit tree decline syndrome in Ontario, Canada.</title>
        <authorList>
            <person name="Ilyukhin E."/>
            <person name="Nguyen H.D.T."/>
            <person name="Castle A.J."/>
            <person name="Ellouze W."/>
        </authorList>
    </citation>
    <scope>NUCLEOTIDE SEQUENCE [LARGE SCALE GENOMIC DNA]</scope>
    <source>
        <strain evidence="4 5">FDS-564</strain>
    </source>
</reference>
<dbReference type="InterPro" id="IPR029058">
    <property type="entry name" value="AB_hydrolase_fold"/>
</dbReference>
<dbReference type="Gene3D" id="3.40.50.1820">
    <property type="entry name" value="alpha/beta hydrolase"/>
    <property type="match status" value="1"/>
</dbReference>
<dbReference type="PANTHER" id="PTHR22946:SF13">
    <property type="entry name" value="ALPHA_BETA HYDROLASE PSOB"/>
    <property type="match status" value="1"/>
</dbReference>